<sequence>MNSNSSASPVNKEILPGEVFINTADFDIGIRRILPKYDEMLDVLAGCIFNANHRILELGCGTGELSLKVLQRYPSAEIVALDYSPRMLDFARAKIELAGYGSRWTGVELDFGEWATNPNFSGLRDKFDACISSLAIHHLDDEMKLKLFERIYENLNPHGCFWNADPMLAESAIVQKIYQVAREEWAASQGEKLAEIRGNVGTSVSYGYSHPDRLATLYTHLAMLAQAGFEAIAVPWKYYGMAVFGGFVKA</sequence>
<dbReference type="CDD" id="cd02440">
    <property type="entry name" value="AdoMet_MTases"/>
    <property type="match status" value="1"/>
</dbReference>
<keyword evidence="2 4" id="KW-0808">Transferase</keyword>
<reference evidence="4 5" key="1">
    <citation type="journal article" date="2020" name="Harmful Algae">
        <title>Molecular and morphological characterization of a novel dihydroanatoxin-a producing Microcoleus species (cyanobacteria) from the Russian River, California, USA.</title>
        <authorList>
            <person name="Conklin K.Y."/>
            <person name="Stancheva R."/>
            <person name="Otten T.G."/>
            <person name="Fadness R."/>
            <person name="Boyer G.L."/>
            <person name="Read B."/>
            <person name="Zhang X."/>
            <person name="Sheath R.G."/>
        </authorList>
    </citation>
    <scope>NUCLEOTIDE SEQUENCE [LARGE SCALE GENOMIC DNA]</scope>
    <source>
        <strain evidence="4 5">PTRS2</strain>
    </source>
</reference>
<keyword evidence="5" id="KW-1185">Reference proteome</keyword>
<dbReference type="InterPro" id="IPR029063">
    <property type="entry name" value="SAM-dependent_MTases_sf"/>
</dbReference>
<dbReference type="SUPFAM" id="SSF53335">
    <property type="entry name" value="S-adenosyl-L-methionine-dependent methyltransferases"/>
    <property type="match status" value="1"/>
</dbReference>
<evidence type="ECO:0000256" key="1">
    <source>
        <dbReference type="ARBA" id="ARBA00022603"/>
    </source>
</evidence>
<dbReference type="Gene3D" id="3.40.50.150">
    <property type="entry name" value="Vaccinia Virus protein VP39"/>
    <property type="match status" value="1"/>
</dbReference>
<organism evidence="4 5">
    <name type="scientific">Microcoleus anatoxicus PTRS2</name>
    <dbReference type="NCBI Taxonomy" id="2705321"/>
    <lineage>
        <taxon>Bacteria</taxon>
        <taxon>Bacillati</taxon>
        <taxon>Cyanobacteriota</taxon>
        <taxon>Cyanophyceae</taxon>
        <taxon>Oscillatoriophycideae</taxon>
        <taxon>Oscillatoriales</taxon>
        <taxon>Microcoleaceae</taxon>
        <taxon>Microcoleus</taxon>
        <taxon>Microcoleus anatoxicus</taxon>
    </lineage>
</organism>
<dbReference type="PANTHER" id="PTHR43861">
    <property type="entry name" value="TRANS-ACONITATE 2-METHYLTRANSFERASE-RELATED"/>
    <property type="match status" value="1"/>
</dbReference>
<dbReference type="RefSeq" id="WP_340541730.1">
    <property type="nucleotide sequence ID" value="NZ_JBBLXS010000302.1"/>
</dbReference>
<proteinExistence type="predicted"/>
<dbReference type="Pfam" id="PF13649">
    <property type="entry name" value="Methyltransf_25"/>
    <property type="match status" value="1"/>
</dbReference>
<dbReference type="GO" id="GO:0032259">
    <property type="term" value="P:methylation"/>
    <property type="evidence" value="ECO:0007669"/>
    <property type="project" value="UniProtKB-KW"/>
</dbReference>
<dbReference type="PANTHER" id="PTHR43861:SF1">
    <property type="entry name" value="TRANS-ACONITATE 2-METHYLTRANSFERASE"/>
    <property type="match status" value="1"/>
</dbReference>
<evidence type="ECO:0000256" key="2">
    <source>
        <dbReference type="ARBA" id="ARBA00022679"/>
    </source>
</evidence>
<accession>A0ABU8YRM0</accession>
<name>A0ABU8YRM0_9CYAN</name>
<keyword evidence="1 4" id="KW-0489">Methyltransferase</keyword>
<dbReference type="InterPro" id="IPR041698">
    <property type="entry name" value="Methyltransf_25"/>
</dbReference>
<feature type="domain" description="Methyltransferase" evidence="3">
    <location>
        <begin position="55"/>
        <end position="159"/>
    </location>
</feature>
<evidence type="ECO:0000259" key="3">
    <source>
        <dbReference type="Pfam" id="PF13649"/>
    </source>
</evidence>
<dbReference type="GO" id="GO:0008168">
    <property type="term" value="F:methyltransferase activity"/>
    <property type="evidence" value="ECO:0007669"/>
    <property type="project" value="UniProtKB-KW"/>
</dbReference>
<comment type="caution">
    <text evidence="4">The sequence shown here is derived from an EMBL/GenBank/DDBJ whole genome shotgun (WGS) entry which is preliminary data.</text>
</comment>
<evidence type="ECO:0000313" key="5">
    <source>
        <dbReference type="Proteomes" id="UP001384579"/>
    </source>
</evidence>
<protein>
    <submittedName>
        <fullName evidence="4">Class I SAM-dependent methyltransferase</fullName>
        <ecNumber evidence="4">2.1.-.-</ecNumber>
    </submittedName>
</protein>
<evidence type="ECO:0000313" key="4">
    <source>
        <dbReference type="EMBL" id="MEK0187087.1"/>
    </source>
</evidence>
<gene>
    <name evidence="4" type="ORF">WMG39_19850</name>
</gene>
<feature type="non-terminal residue" evidence="4">
    <location>
        <position position="250"/>
    </location>
</feature>
<dbReference type="EMBL" id="JBBLXS010000302">
    <property type="protein sequence ID" value="MEK0187087.1"/>
    <property type="molecule type" value="Genomic_DNA"/>
</dbReference>
<dbReference type="EC" id="2.1.-.-" evidence="4"/>
<dbReference type="Proteomes" id="UP001384579">
    <property type="component" value="Unassembled WGS sequence"/>
</dbReference>